<dbReference type="InterPro" id="IPR037138">
    <property type="entry name" value="His_deacetylse_dom_sf"/>
</dbReference>
<dbReference type="InterPro" id="IPR000286">
    <property type="entry name" value="HDACs"/>
</dbReference>
<sequence length="354" mass="37087">MKIFLSADHHRHDPPFEILDGQPVPYFETPRRVDIILAALQAAGFAPPVAAPPATLAELAAVHTPDYLDYLAHAYERWQAAGLAGPVLPSAWPLPGLRLRSDCPQAAAGRYAFDLSAPITAGTFAAAQASAGAALAGATALLQGERFAYALCRPPGHHAAANLAGGYCFLNNAALAADRLARATTTGDTTWALRAPAVAVLDIDYHHGNGTQSIFYERNDVLTVSLHADPAREYPYFLGYADERGAGAGEGYNLNLPLPAGIGDRDYLAALVQALQAIADYGPRYLVISAGFDTFHADPLGDFGLTTAAYRAIGAAIGQLGLPTLVVQEGGYAIENLGANVAALLDGVISHAHK</sequence>
<evidence type="ECO:0000313" key="7">
    <source>
        <dbReference type="EMBL" id="OAN46894.1"/>
    </source>
</evidence>
<keyword evidence="5" id="KW-0862">Zinc</keyword>
<accession>A0A178MG11</accession>
<dbReference type="CDD" id="cd10001">
    <property type="entry name" value="HDAC_classII_APAH"/>
    <property type="match status" value="1"/>
</dbReference>
<dbReference type="InterPro" id="IPR023801">
    <property type="entry name" value="His_deacetylse_dom"/>
</dbReference>
<organism evidence="7 8">
    <name type="scientific">Chloroflexus islandicus</name>
    <dbReference type="NCBI Taxonomy" id="1707952"/>
    <lineage>
        <taxon>Bacteria</taxon>
        <taxon>Bacillati</taxon>
        <taxon>Chloroflexota</taxon>
        <taxon>Chloroflexia</taxon>
        <taxon>Chloroflexales</taxon>
        <taxon>Chloroflexineae</taxon>
        <taxon>Chloroflexaceae</taxon>
        <taxon>Chloroflexus</taxon>
    </lineage>
</organism>
<feature type="domain" description="Histone deacetylase" evidence="6">
    <location>
        <begin position="28"/>
        <end position="346"/>
    </location>
</feature>
<keyword evidence="3" id="KW-0479">Metal-binding</keyword>
<gene>
    <name evidence="7" type="ORF">A6A03_11340</name>
</gene>
<dbReference type="PRINTS" id="PR01270">
    <property type="entry name" value="HDASUPER"/>
</dbReference>
<comment type="similarity">
    <text evidence="2">Belongs to the histone deacetylase family.</text>
</comment>
<keyword evidence="4" id="KW-0378">Hydrolase</keyword>
<dbReference type="GO" id="GO:0004407">
    <property type="term" value="F:histone deacetylase activity"/>
    <property type="evidence" value="ECO:0007669"/>
    <property type="project" value="TreeGrafter"/>
</dbReference>
<protein>
    <submittedName>
        <fullName evidence="7">Histone deacetylase</fullName>
    </submittedName>
</protein>
<evidence type="ECO:0000256" key="1">
    <source>
        <dbReference type="ARBA" id="ARBA00001947"/>
    </source>
</evidence>
<keyword evidence="8" id="KW-1185">Reference proteome</keyword>
<dbReference type="Pfam" id="PF00850">
    <property type="entry name" value="Hist_deacetyl"/>
    <property type="match status" value="1"/>
</dbReference>
<dbReference type="GO" id="GO:0016787">
    <property type="term" value="F:hydrolase activity"/>
    <property type="evidence" value="ECO:0007669"/>
    <property type="project" value="UniProtKB-KW"/>
</dbReference>
<dbReference type="AlphaFoldDB" id="A0A178MG11"/>
<dbReference type="SUPFAM" id="SSF52768">
    <property type="entry name" value="Arginase/deacetylase"/>
    <property type="match status" value="1"/>
</dbReference>
<dbReference type="Proteomes" id="UP000078287">
    <property type="component" value="Unassembled WGS sequence"/>
</dbReference>
<dbReference type="EMBL" id="LWQS01000041">
    <property type="protein sequence ID" value="OAN46894.1"/>
    <property type="molecule type" value="Genomic_DNA"/>
</dbReference>
<evidence type="ECO:0000256" key="4">
    <source>
        <dbReference type="ARBA" id="ARBA00022801"/>
    </source>
</evidence>
<evidence type="ECO:0000256" key="2">
    <source>
        <dbReference type="ARBA" id="ARBA00005947"/>
    </source>
</evidence>
<dbReference type="PANTHER" id="PTHR10625">
    <property type="entry name" value="HISTONE DEACETYLASE HDAC1-RELATED"/>
    <property type="match status" value="1"/>
</dbReference>
<evidence type="ECO:0000256" key="3">
    <source>
        <dbReference type="ARBA" id="ARBA00022723"/>
    </source>
</evidence>
<comment type="caution">
    <text evidence="7">The sequence shown here is derived from an EMBL/GenBank/DDBJ whole genome shotgun (WGS) entry which is preliminary data.</text>
</comment>
<dbReference type="OrthoDB" id="9808367at2"/>
<dbReference type="InterPro" id="IPR023696">
    <property type="entry name" value="Ureohydrolase_dom_sf"/>
</dbReference>
<evidence type="ECO:0000259" key="6">
    <source>
        <dbReference type="Pfam" id="PF00850"/>
    </source>
</evidence>
<comment type="cofactor">
    <cofactor evidence="1">
        <name>Zn(2+)</name>
        <dbReference type="ChEBI" id="CHEBI:29105"/>
    </cofactor>
</comment>
<reference evidence="7 8" key="1">
    <citation type="submission" date="2016-04" db="EMBL/GenBank/DDBJ databases">
        <title>Chloroflexus islandicus sp. nov., a thermophilic filamentous anoxygenic phototrophic bacterium from geyser Strokkur (Iceland).</title>
        <authorList>
            <person name="Gaisin V.A."/>
            <person name="Kalashnikov A.M."/>
            <person name="Sukhacheva M.V."/>
            <person name="Grouzdev D.S."/>
            <person name="Ivanov T.M."/>
            <person name="Kuznetsov B."/>
            <person name="Gorlenko V.M."/>
        </authorList>
    </citation>
    <scope>NUCLEOTIDE SEQUENCE [LARGE SCALE GENOMIC DNA]</scope>
    <source>
        <strain evidence="8">isl-2</strain>
    </source>
</reference>
<proteinExistence type="inferred from homology"/>
<dbReference type="RefSeq" id="WP_066785140.1">
    <property type="nucleotide sequence ID" value="NZ_LWQS01000041.1"/>
</dbReference>
<dbReference type="GO" id="GO:0046872">
    <property type="term" value="F:metal ion binding"/>
    <property type="evidence" value="ECO:0007669"/>
    <property type="project" value="UniProtKB-KW"/>
</dbReference>
<dbReference type="PANTHER" id="PTHR10625:SF17">
    <property type="entry name" value="HISTONE DEACETYLASE 8"/>
    <property type="match status" value="1"/>
</dbReference>
<evidence type="ECO:0000313" key="8">
    <source>
        <dbReference type="Proteomes" id="UP000078287"/>
    </source>
</evidence>
<dbReference type="GO" id="GO:0040029">
    <property type="term" value="P:epigenetic regulation of gene expression"/>
    <property type="evidence" value="ECO:0007669"/>
    <property type="project" value="TreeGrafter"/>
</dbReference>
<dbReference type="Gene3D" id="3.40.800.20">
    <property type="entry name" value="Histone deacetylase domain"/>
    <property type="match status" value="1"/>
</dbReference>
<dbReference type="STRING" id="1707952.A6A03_11340"/>
<evidence type="ECO:0000256" key="5">
    <source>
        <dbReference type="ARBA" id="ARBA00022833"/>
    </source>
</evidence>
<name>A0A178MG11_9CHLR</name>